<organism evidence="2">
    <name type="scientific">human gut metagenome</name>
    <dbReference type="NCBI Taxonomy" id="408170"/>
    <lineage>
        <taxon>unclassified sequences</taxon>
        <taxon>metagenomes</taxon>
        <taxon>organismal metagenomes</taxon>
    </lineage>
</organism>
<reference evidence="2" key="1">
    <citation type="journal article" date="2013" name="Environ. Microbiol.">
        <title>Microbiota from the distal guts of lean and obese adolescents exhibit partial functional redundancy besides clear differences in community structure.</title>
        <authorList>
            <person name="Ferrer M."/>
            <person name="Ruiz A."/>
            <person name="Lanza F."/>
            <person name="Haange S.B."/>
            <person name="Oberbach A."/>
            <person name="Till H."/>
            <person name="Bargiela R."/>
            <person name="Campoy C."/>
            <person name="Segura M.T."/>
            <person name="Richter M."/>
            <person name="von Bergen M."/>
            <person name="Seifert J."/>
            <person name="Suarez A."/>
        </authorList>
    </citation>
    <scope>NUCLEOTIDE SEQUENCE</scope>
</reference>
<dbReference type="AlphaFoldDB" id="K1TB72"/>
<protein>
    <recommendedName>
        <fullName evidence="1">DUF6487 domain-containing protein</fullName>
    </recommendedName>
</protein>
<dbReference type="EMBL" id="AJWZ01004141">
    <property type="protein sequence ID" value="EKC66277.1"/>
    <property type="molecule type" value="Genomic_DNA"/>
</dbReference>
<proteinExistence type="predicted"/>
<sequence>MTIGDKCPYCGRELLSGYLQSARQIIWSQEEKSISFRADEDGDLVVSHGIWEGSFADCRYCADCGIFLLERPAQPPKFGERLRGKFGRLRGGDTTE</sequence>
<dbReference type="Pfam" id="PF20097">
    <property type="entry name" value="DUF6487"/>
    <property type="match status" value="1"/>
</dbReference>
<accession>K1TB72</accession>
<comment type="caution">
    <text evidence="2">The sequence shown here is derived from an EMBL/GenBank/DDBJ whole genome shotgun (WGS) entry which is preliminary data.</text>
</comment>
<evidence type="ECO:0000313" key="3">
    <source>
        <dbReference type="EMBL" id="EKC66277.1"/>
    </source>
</evidence>
<dbReference type="EMBL" id="AJWY01007547">
    <property type="protein sequence ID" value="EKC63685.1"/>
    <property type="molecule type" value="Genomic_DNA"/>
</dbReference>
<feature type="domain" description="DUF6487" evidence="1">
    <location>
        <begin position="7"/>
        <end position="69"/>
    </location>
</feature>
<evidence type="ECO:0000259" key="1">
    <source>
        <dbReference type="Pfam" id="PF20097"/>
    </source>
</evidence>
<gene>
    <name evidence="2" type="ORF">LEA_11213</name>
    <name evidence="3" type="ORF">OBE_06022</name>
</gene>
<evidence type="ECO:0000313" key="2">
    <source>
        <dbReference type="EMBL" id="EKC63685.1"/>
    </source>
</evidence>
<dbReference type="InterPro" id="IPR045504">
    <property type="entry name" value="DUF6487"/>
</dbReference>
<name>K1TB72_9ZZZZ</name>